<name>A0ACB8FM73_9SAUR</name>
<protein>
    <submittedName>
        <fullName evidence="1">Uncharacterized protein</fullName>
    </submittedName>
</protein>
<evidence type="ECO:0000313" key="1">
    <source>
        <dbReference type="EMBL" id="KAH8006487.1"/>
    </source>
</evidence>
<comment type="caution">
    <text evidence="1">The sequence shown here is derived from an EMBL/GenBank/DDBJ whole genome shotgun (WGS) entry which is preliminary data.</text>
</comment>
<dbReference type="EMBL" id="CM037619">
    <property type="protein sequence ID" value="KAH8006487.1"/>
    <property type="molecule type" value="Genomic_DNA"/>
</dbReference>
<keyword evidence="2" id="KW-1185">Reference proteome</keyword>
<sequence length="70" mass="7492">MANYIHVPPGSPEVPKLDIVVSERDPSGGGGGAGYRRGALELLSRLRPDWKPDDVTLKKKGCKLSSYPGT</sequence>
<accession>A0ACB8FM73</accession>
<organism evidence="1 2">
    <name type="scientific">Sphaerodactylus townsendi</name>
    <dbReference type="NCBI Taxonomy" id="933632"/>
    <lineage>
        <taxon>Eukaryota</taxon>
        <taxon>Metazoa</taxon>
        <taxon>Chordata</taxon>
        <taxon>Craniata</taxon>
        <taxon>Vertebrata</taxon>
        <taxon>Euteleostomi</taxon>
        <taxon>Lepidosauria</taxon>
        <taxon>Squamata</taxon>
        <taxon>Bifurcata</taxon>
        <taxon>Gekkota</taxon>
        <taxon>Sphaerodactylidae</taxon>
        <taxon>Sphaerodactylus</taxon>
    </lineage>
</organism>
<reference evidence="1" key="1">
    <citation type="submission" date="2021-08" db="EMBL/GenBank/DDBJ databases">
        <title>The first chromosome-level gecko genome reveals the dynamic sex chromosomes of Neotropical dwarf geckos (Sphaerodactylidae: Sphaerodactylus).</title>
        <authorList>
            <person name="Pinto B.J."/>
            <person name="Keating S.E."/>
            <person name="Gamble T."/>
        </authorList>
    </citation>
    <scope>NUCLEOTIDE SEQUENCE</scope>
    <source>
        <strain evidence="1">TG3544</strain>
    </source>
</reference>
<evidence type="ECO:0000313" key="2">
    <source>
        <dbReference type="Proteomes" id="UP000827872"/>
    </source>
</evidence>
<dbReference type="Proteomes" id="UP000827872">
    <property type="component" value="Linkage Group LG06"/>
</dbReference>
<gene>
    <name evidence="1" type="ORF">K3G42_006052</name>
</gene>
<proteinExistence type="predicted"/>